<protein>
    <recommendedName>
        <fullName evidence="3">Cold-shock protein</fullName>
    </recommendedName>
</protein>
<accession>A0AB36J720</accession>
<evidence type="ECO:0008006" key="3">
    <source>
        <dbReference type="Google" id="ProtNLM"/>
    </source>
</evidence>
<evidence type="ECO:0000313" key="1">
    <source>
        <dbReference type="EMBL" id="OME10556.1"/>
    </source>
</evidence>
<organism evidence="1 2">
    <name type="scientific">Paenibacillus odorifer</name>
    <dbReference type="NCBI Taxonomy" id="189426"/>
    <lineage>
        <taxon>Bacteria</taxon>
        <taxon>Bacillati</taxon>
        <taxon>Bacillota</taxon>
        <taxon>Bacilli</taxon>
        <taxon>Bacillales</taxon>
        <taxon>Paenibacillaceae</taxon>
        <taxon>Paenibacillus</taxon>
    </lineage>
</organism>
<dbReference type="AlphaFoldDB" id="A0AB36J720"/>
<sequence length="65" mass="7594">MSEERFEVKPYGVRYRCECGGEMKPSSHILMSIPPQYPHECNKCKAVVNLTKRYPTVEWEETDNA</sequence>
<evidence type="ECO:0000313" key="2">
    <source>
        <dbReference type="Proteomes" id="UP000187323"/>
    </source>
</evidence>
<reference evidence="1 2" key="1">
    <citation type="submission" date="2016-10" db="EMBL/GenBank/DDBJ databases">
        <title>Paenibacillus species isolates.</title>
        <authorList>
            <person name="Beno S.M."/>
        </authorList>
    </citation>
    <scope>NUCLEOTIDE SEQUENCE [LARGE SCALE GENOMIC DNA]</scope>
    <source>
        <strain evidence="1 2">FSL H7-0918</strain>
    </source>
</reference>
<dbReference type="EMBL" id="MPTO01000047">
    <property type="protein sequence ID" value="OME10556.1"/>
    <property type="molecule type" value="Genomic_DNA"/>
</dbReference>
<name>A0AB36J720_9BACL</name>
<comment type="caution">
    <text evidence="1">The sequence shown here is derived from an EMBL/GenBank/DDBJ whole genome shotgun (WGS) entry which is preliminary data.</text>
</comment>
<dbReference type="Proteomes" id="UP000187323">
    <property type="component" value="Unassembled WGS sequence"/>
</dbReference>
<gene>
    <name evidence="1" type="ORF">BSK47_30600</name>
</gene>
<proteinExistence type="predicted"/>